<name>A0AA91PWV1_CLALS</name>
<evidence type="ECO:0000313" key="1">
    <source>
        <dbReference type="EMBL" id="OVF06989.1"/>
    </source>
</evidence>
<dbReference type="PANTHER" id="PTHR28037:SF1">
    <property type="entry name" value="ALCOHOL O-ACETYLTRANSFERASE 1-RELATED"/>
    <property type="match status" value="1"/>
</dbReference>
<comment type="caution">
    <text evidence="1">The sequence shown here is derived from an EMBL/GenBank/DDBJ whole genome shotgun (WGS) entry which is preliminary data.</text>
</comment>
<dbReference type="InterPro" id="IPR052058">
    <property type="entry name" value="Alcohol_O-acetyltransferase"/>
</dbReference>
<dbReference type="EMBL" id="LYUB02000016">
    <property type="protein sequence ID" value="OVF06989.1"/>
    <property type="molecule type" value="Genomic_DNA"/>
</dbReference>
<dbReference type="Pfam" id="PF07247">
    <property type="entry name" value="AATase"/>
    <property type="match status" value="1"/>
</dbReference>
<proteinExistence type="predicted"/>
<dbReference type="AlphaFoldDB" id="A0AA91PWV1"/>
<organism evidence="1 2">
    <name type="scientific">Clavispora lusitaniae</name>
    <name type="common">Candida lusitaniae</name>
    <dbReference type="NCBI Taxonomy" id="36911"/>
    <lineage>
        <taxon>Eukaryota</taxon>
        <taxon>Fungi</taxon>
        <taxon>Dikarya</taxon>
        <taxon>Ascomycota</taxon>
        <taxon>Saccharomycotina</taxon>
        <taxon>Pichiomycetes</taxon>
        <taxon>Metschnikowiaceae</taxon>
        <taxon>Clavispora</taxon>
    </lineage>
</organism>
<accession>A0AA91PWV1</accession>
<evidence type="ECO:0000313" key="2">
    <source>
        <dbReference type="Proteomes" id="UP000195602"/>
    </source>
</evidence>
<dbReference type="GO" id="GO:0008080">
    <property type="term" value="F:N-acetyltransferase activity"/>
    <property type="evidence" value="ECO:0007669"/>
    <property type="project" value="TreeGrafter"/>
</dbReference>
<sequence>MTLSETAPVISRKLGISENFFRSRTSVDFYRNFFTVATYTRPLIDDKPLLFRALRKCVLDYHILVCNVFKNSTAGYCEVLPLHNVTFGDLVDFHGHSSQPSGVSEKLMAELGETRYFELYVQKPLIKLIVTGNYDLAAVFEHTLADGVVARLFHEILLDALAYCDSPSNDSEYSRLYGTAPSTMDADTVVFNLEADSGRLRNSLPPPAEMIMQDPVFPYCDNDPEHYSKKIPPGFSKWPGFAPSTREYKVAYKLVNIPSSELSRILARCREEKVSLTSYVSHVQALALQPVFGDYYTSMSISLTLRWFLSEQKVEKPYRPLLGKKSYRMLGNFAHMGVPELMEPVYAFSWDKTRSIHANLQQSIKNDKVLSLQKNFFDNAHALEDNESFFTSQLNKRKGDSVKLSNLGYADFPVHRIEGKEAWSIKDVVFAQHLAPAASEFVINMISSPVGGLNIVLSFYELGHDLSKYVEDFRQQLVVNCA</sequence>
<dbReference type="KEGG" id="clus:A9F13_16g00902"/>
<gene>
    <name evidence="1" type="ORF">A9F13_16g00902</name>
</gene>
<dbReference type="InterPro" id="IPR010828">
    <property type="entry name" value="Atf2/Sli1-like"/>
</dbReference>
<dbReference type="PANTHER" id="PTHR28037">
    <property type="entry name" value="ALCOHOL O-ACETYLTRANSFERASE 1-RELATED"/>
    <property type="match status" value="1"/>
</dbReference>
<dbReference type="Proteomes" id="UP000195602">
    <property type="component" value="Unassembled WGS sequence"/>
</dbReference>
<reference evidence="1 2" key="1">
    <citation type="submission" date="2017-04" db="EMBL/GenBank/DDBJ databases">
        <title>Draft genome of the yeast Clavispora lusitaniae type strain CBS 6936.</title>
        <authorList>
            <person name="Durrens P."/>
            <person name="Klopp C."/>
            <person name="Biteau N."/>
            <person name="Fitton-Ouhabi V."/>
            <person name="Dementhon K."/>
            <person name="Accoceberry I."/>
            <person name="Sherman D.J."/>
            <person name="Noel T."/>
        </authorList>
    </citation>
    <scope>NUCLEOTIDE SEQUENCE [LARGE SCALE GENOMIC DNA]</scope>
    <source>
        <strain evidence="1 2">CBS 6936</strain>
    </source>
</reference>
<protein>
    <submittedName>
        <fullName evidence="1">N-acetyltransferase SLI1</fullName>
    </submittedName>
</protein>